<dbReference type="EMBL" id="NJEU01000820">
    <property type="protein sequence ID" value="PHH70271.1"/>
    <property type="molecule type" value="Genomic_DNA"/>
</dbReference>
<organism evidence="2 3">
    <name type="scientific">Ophiocordyceps australis</name>
    <dbReference type="NCBI Taxonomy" id="1399860"/>
    <lineage>
        <taxon>Eukaryota</taxon>
        <taxon>Fungi</taxon>
        <taxon>Dikarya</taxon>
        <taxon>Ascomycota</taxon>
        <taxon>Pezizomycotina</taxon>
        <taxon>Sordariomycetes</taxon>
        <taxon>Hypocreomycetidae</taxon>
        <taxon>Hypocreales</taxon>
        <taxon>Ophiocordycipitaceae</taxon>
        <taxon>Ophiocordyceps</taxon>
    </lineage>
</organism>
<evidence type="ECO:0000313" key="2">
    <source>
        <dbReference type="EMBL" id="PHH70271.1"/>
    </source>
</evidence>
<dbReference type="InterPro" id="IPR052973">
    <property type="entry name" value="Fungal_sec-metab_reg_TF"/>
</dbReference>
<gene>
    <name evidence="2" type="ORF">CDD82_7234</name>
</gene>
<accession>A0A2C5YTN7</accession>
<feature type="region of interest" description="Disordered" evidence="1">
    <location>
        <begin position="101"/>
        <end position="143"/>
    </location>
</feature>
<dbReference type="PANTHER" id="PTHR35392:SF3">
    <property type="entry name" value="ZN(2)-C6 FUNGAL-TYPE DOMAIN-CONTAINING PROTEIN"/>
    <property type="match status" value="1"/>
</dbReference>
<dbReference type="AlphaFoldDB" id="A0A2C5YTN7"/>
<comment type="caution">
    <text evidence="2">The sequence shown here is derived from an EMBL/GenBank/DDBJ whole genome shotgun (WGS) entry which is preliminary data.</text>
</comment>
<dbReference type="PANTHER" id="PTHR35392">
    <property type="entry name" value="ZN(II)2CYS6 TRANSCRIPTION FACTOR (EUROFUNG)-RELATED-RELATED"/>
    <property type="match status" value="1"/>
</dbReference>
<reference evidence="2 3" key="1">
    <citation type="submission" date="2017-06" db="EMBL/GenBank/DDBJ databases">
        <title>Ant-infecting Ophiocordyceps genomes reveal a high diversity of potential behavioral manipulation genes and a possible major role for enterotoxins.</title>
        <authorList>
            <person name="De Bekker C."/>
            <person name="Evans H.C."/>
            <person name="Brachmann A."/>
            <person name="Hughes D.P."/>
        </authorList>
    </citation>
    <scope>NUCLEOTIDE SEQUENCE [LARGE SCALE GENOMIC DNA]</scope>
    <source>
        <strain evidence="2 3">1348a</strain>
    </source>
</reference>
<evidence type="ECO:0000313" key="3">
    <source>
        <dbReference type="Proteomes" id="UP000224854"/>
    </source>
</evidence>
<keyword evidence="3" id="KW-1185">Reference proteome</keyword>
<sequence>MSWEPQDSSMTDADAIATNYSLVDQYAAEKEPLAFTPLKYKAEEDEPFLEATSTDACSSSNLFSLDSPAADMKPFVSYGLSPCSELVPVVSLDAAEASISKHAEPHSGQCQGPAIESTNNGRSMASRQGKRGPFKSRKLRNETAQTRRVGSCIRCRMQRIRVGSICYSSESAKSHAEASACLVVLDGQCEANPQDPTGVCETCSSIHNPRGIHFPCVRCRVTDVKLFKPGQAPGFEWTRRWLDCGRQPIDTWASLESRVIRVSAGDFPKWIELRVRKFIPKDGDKLCRTWNYNGTQKSVAVPPFALVDFNSAKVAYSRHMDDIMVDVIPSFARASDRLLAHTYARAVQVMGASKTPPESSRLLHATLRLWVSIRLSTASSFIVGPDTLGMPRDILDETCGDAGKIPIPPVLGAQLDLVLIHEIQAKLRKDVLNALQKMMLQNKKKHWLVRYLVSFIILHNVALITAHDAAYAHKHGIPRRFAREEAVKEYHFGAKTLLAYYHYCNRGASPFSLACRDRDLKNLGDLDADEISFVRWTAKYAREKDLEWQQVRLCDATTNDHFFISQLYDEKWQP</sequence>
<protein>
    <submittedName>
        <fullName evidence="2">Uncharacterized protein</fullName>
    </submittedName>
</protein>
<feature type="compositionally biased region" description="Basic residues" evidence="1">
    <location>
        <begin position="128"/>
        <end position="138"/>
    </location>
</feature>
<dbReference type="OrthoDB" id="3474066at2759"/>
<feature type="compositionally biased region" description="Polar residues" evidence="1">
    <location>
        <begin position="116"/>
        <end position="126"/>
    </location>
</feature>
<evidence type="ECO:0000256" key="1">
    <source>
        <dbReference type="SAM" id="MobiDB-lite"/>
    </source>
</evidence>
<name>A0A2C5YTN7_9HYPO</name>
<dbReference type="Proteomes" id="UP000224854">
    <property type="component" value="Unassembled WGS sequence"/>
</dbReference>
<proteinExistence type="predicted"/>